<keyword evidence="4 7" id="KW-0812">Transmembrane</keyword>
<keyword evidence="3" id="KW-0813">Transport</keyword>
<organism evidence="9 10">
    <name type="scientific">Hyphopichia burtonii NRRL Y-1933</name>
    <dbReference type="NCBI Taxonomy" id="984485"/>
    <lineage>
        <taxon>Eukaryota</taxon>
        <taxon>Fungi</taxon>
        <taxon>Dikarya</taxon>
        <taxon>Ascomycota</taxon>
        <taxon>Saccharomycotina</taxon>
        <taxon>Pichiomycetes</taxon>
        <taxon>Debaryomycetaceae</taxon>
        <taxon>Hyphopichia</taxon>
    </lineage>
</organism>
<evidence type="ECO:0000256" key="3">
    <source>
        <dbReference type="ARBA" id="ARBA00022448"/>
    </source>
</evidence>
<dbReference type="PROSITE" id="PS50850">
    <property type="entry name" value="MFS"/>
    <property type="match status" value="1"/>
</dbReference>
<evidence type="ECO:0000256" key="2">
    <source>
        <dbReference type="ARBA" id="ARBA00010992"/>
    </source>
</evidence>
<dbReference type="AlphaFoldDB" id="A0A1E4RT20"/>
<dbReference type="STRING" id="984485.A0A1E4RT20"/>
<dbReference type="InterPro" id="IPR005828">
    <property type="entry name" value="MFS_sugar_transport-like"/>
</dbReference>
<feature type="transmembrane region" description="Helical" evidence="7">
    <location>
        <begin position="408"/>
        <end position="430"/>
    </location>
</feature>
<dbReference type="InterPro" id="IPR020846">
    <property type="entry name" value="MFS_dom"/>
</dbReference>
<comment type="similarity">
    <text evidence="2">Belongs to the major facilitator superfamily. Sugar transporter (TC 2.A.1.1) family.</text>
</comment>
<dbReference type="InterPro" id="IPR003663">
    <property type="entry name" value="Sugar/inositol_transpt"/>
</dbReference>
<accession>A0A1E4RT20</accession>
<protein>
    <submittedName>
        <fullName evidence="9">High-affinity glucose transporter</fullName>
    </submittedName>
</protein>
<feature type="transmembrane region" description="Helical" evidence="7">
    <location>
        <begin position="296"/>
        <end position="316"/>
    </location>
</feature>
<evidence type="ECO:0000313" key="10">
    <source>
        <dbReference type="Proteomes" id="UP000095085"/>
    </source>
</evidence>
<feature type="transmembrane region" description="Helical" evidence="7">
    <location>
        <begin position="328"/>
        <end position="350"/>
    </location>
</feature>
<dbReference type="PANTHER" id="PTHR48022:SF7">
    <property type="entry name" value="MAJOR FACILITATOR SUPERFAMILY (MFS) PROFILE DOMAIN-CONTAINING PROTEIN-RELATED"/>
    <property type="match status" value="1"/>
</dbReference>
<dbReference type="GO" id="GO:0016020">
    <property type="term" value="C:membrane"/>
    <property type="evidence" value="ECO:0007669"/>
    <property type="project" value="UniProtKB-SubCell"/>
</dbReference>
<feature type="non-terminal residue" evidence="9">
    <location>
        <position position="470"/>
    </location>
</feature>
<reference evidence="10" key="1">
    <citation type="submission" date="2016-05" db="EMBL/GenBank/DDBJ databases">
        <title>Comparative genomics of biotechnologically important yeasts.</title>
        <authorList>
            <consortium name="DOE Joint Genome Institute"/>
            <person name="Riley R."/>
            <person name="Haridas S."/>
            <person name="Wolfe K.H."/>
            <person name="Lopes M.R."/>
            <person name="Hittinger C.T."/>
            <person name="Goker M."/>
            <person name="Salamov A."/>
            <person name="Wisecaver J."/>
            <person name="Long T.M."/>
            <person name="Aerts A.L."/>
            <person name="Barry K."/>
            <person name="Choi C."/>
            <person name="Clum A."/>
            <person name="Coughlan A.Y."/>
            <person name="Deshpande S."/>
            <person name="Douglass A.P."/>
            <person name="Hanson S.J."/>
            <person name="Klenk H.-P."/>
            <person name="Labutti K."/>
            <person name="Lapidus A."/>
            <person name="Lindquist E."/>
            <person name="Lipzen A."/>
            <person name="Meier-Kolthoff J.P."/>
            <person name="Ohm R.A."/>
            <person name="Otillar R.P."/>
            <person name="Pangilinan J."/>
            <person name="Peng Y."/>
            <person name="Rokas A."/>
            <person name="Rosa C.A."/>
            <person name="Scheuner C."/>
            <person name="Sibirny A.A."/>
            <person name="Slot J.C."/>
            <person name="Stielow J.B."/>
            <person name="Sun H."/>
            <person name="Kurtzman C.P."/>
            <person name="Blackwell M."/>
            <person name="Grigoriev I.V."/>
            <person name="Jeffries T.W."/>
        </authorList>
    </citation>
    <scope>NUCLEOTIDE SEQUENCE [LARGE SCALE GENOMIC DNA]</scope>
    <source>
        <strain evidence="10">NRRL Y-1933</strain>
    </source>
</reference>
<feature type="domain" description="Major facilitator superfamily (MFS) profile" evidence="8">
    <location>
        <begin position="9"/>
        <end position="461"/>
    </location>
</feature>
<sequence>MKRFNSYEITAVVAVSGILLGLETPSMTSFISTTQMKDYFGLLNQLDQGIIFSSNAIGAVAGCFICGSLIELFGCVICFQVGAIFWLIGTIIVFFLPYIYLVALGRILKGITMGIISSLVPVYVPEAIPMQKKGYSLSLIHLSSTLGTLAIYYIGFFFRKKLKNELSFKFTWALEAVPAIVLSLLSFLLPESPKWLASKNRWQQAAKNIDRIQRSNTYKKIERATKNDREYVLGAYTSSSEFKRCTYADLFKKQYLSYTLVGILTQGFVQMTCVDSLMYFFDYICASCGLRSDHKVFVVSAQYATLALFTLFPAALLDGCRRKDSLTFGMIILSISFFCLGLVFSLFAYSNSAFSLPNSPIQWEVREEPASIVLGLFLFVVAIYGSFIVSVSWLYVGEIFPGPSRPKGTSLCMCTSWIIKAILTLSLPYSFRILKYWTFFPISLSCLIGGLVISRFPETRDLLDIRLQAL</sequence>
<proteinExistence type="inferred from homology"/>
<evidence type="ECO:0000256" key="7">
    <source>
        <dbReference type="SAM" id="Phobius"/>
    </source>
</evidence>
<dbReference type="PANTHER" id="PTHR48022">
    <property type="entry name" value="PLASTIDIC GLUCOSE TRANSPORTER 4"/>
    <property type="match status" value="1"/>
</dbReference>
<dbReference type="EMBL" id="KV454538">
    <property type="protein sequence ID" value="ODV70410.1"/>
    <property type="molecule type" value="Genomic_DNA"/>
</dbReference>
<evidence type="ECO:0000256" key="6">
    <source>
        <dbReference type="ARBA" id="ARBA00023136"/>
    </source>
</evidence>
<name>A0A1E4RT20_9ASCO</name>
<keyword evidence="9" id="KW-0762">Sugar transport</keyword>
<evidence type="ECO:0000259" key="8">
    <source>
        <dbReference type="PROSITE" id="PS50850"/>
    </source>
</evidence>
<keyword evidence="10" id="KW-1185">Reference proteome</keyword>
<dbReference type="InterPro" id="IPR036259">
    <property type="entry name" value="MFS_trans_sf"/>
</dbReference>
<dbReference type="OrthoDB" id="4142200at2759"/>
<keyword evidence="5 7" id="KW-1133">Transmembrane helix</keyword>
<feature type="transmembrane region" description="Helical" evidence="7">
    <location>
        <begin position="52"/>
        <end position="70"/>
    </location>
</feature>
<evidence type="ECO:0000256" key="5">
    <source>
        <dbReference type="ARBA" id="ARBA00022989"/>
    </source>
</evidence>
<dbReference type="PROSITE" id="PS00217">
    <property type="entry name" value="SUGAR_TRANSPORT_2"/>
    <property type="match status" value="1"/>
</dbReference>
<dbReference type="Pfam" id="PF00083">
    <property type="entry name" value="Sugar_tr"/>
    <property type="match status" value="1"/>
</dbReference>
<gene>
    <name evidence="9" type="ORF">HYPBUDRAFT_97148</name>
</gene>
<feature type="transmembrane region" description="Helical" evidence="7">
    <location>
        <begin position="77"/>
        <end position="101"/>
    </location>
</feature>
<dbReference type="InterPro" id="IPR005829">
    <property type="entry name" value="Sugar_transporter_CS"/>
</dbReference>
<dbReference type="InterPro" id="IPR050360">
    <property type="entry name" value="MFS_Sugar_Transporters"/>
</dbReference>
<feature type="transmembrane region" description="Helical" evidence="7">
    <location>
        <begin position="258"/>
        <end position="281"/>
    </location>
</feature>
<dbReference type="SUPFAM" id="SSF103473">
    <property type="entry name" value="MFS general substrate transporter"/>
    <property type="match status" value="1"/>
</dbReference>
<dbReference type="Gene3D" id="1.20.1250.20">
    <property type="entry name" value="MFS general substrate transporter like domains"/>
    <property type="match status" value="1"/>
</dbReference>
<dbReference type="RefSeq" id="XP_020079477.1">
    <property type="nucleotide sequence ID" value="XM_020223985.1"/>
</dbReference>
<keyword evidence="6 7" id="KW-0472">Membrane</keyword>
<feature type="transmembrane region" description="Helical" evidence="7">
    <location>
        <begin position="170"/>
        <end position="189"/>
    </location>
</feature>
<comment type="subcellular location">
    <subcellularLocation>
        <location evidence="1">Membrane</location>
        <topology evidence="1">Multi-pass membrane protein</topology>
    </subcellularLocation>
</comment>
<dbReference type="Proteomes" id="UP000095085">
    <property type="component" value="Unassembled WGS sequence"/>
</dbReference>
<evidence type="ECO:0000256" key="4">
    <source>
        <dbReference type="ARBA" id="ARBA00022692"/>
    </source>
</evidence>
<feature type="transmembrane region" description="Helical" evidence="7">
    <location>
        <begin position="436"/>
        <end position="456"/>
    </location>
</feature>
<feature type="transmembrane region" description="Helical" evidence="7">
    <location>
        <begin position="370"/>
        <end position="396"/>
    </location>
</feature>
<feature type="transmembrane region" description="Helical" evidence="7">
    <location>
        <begin position="136"/>
        <end position="158"/>
    </location>
</feature>
<evidence type="ECO:0000313" key="9">
    <source>
        <dbReference type="EMBL" id="ODV70410.1"/>
    </source>
</evidence>
<evidence type="ECO:0000256" key="1">
    <source>
        <dbReference type="ARBA" id="ARBA00004141"/>
    </source>
</evidence>
<dbReference type="GO" id="GO:0005351">
    <property type="term" value="F:carbohydrate:proton symporter activity"/>
    <property type="evidence" value="ECO:0007669"/>
    <property type="project" value="TreeGrafter"/>
</dbReference>
<dbReference type="GeneID" id="30998534"/>
<dbReference type="PRINTS" id="PR00171">
    <property type="entry name" value="SUGRTRNSPORT"/>
</dbReference>